<name>A0A1Y1VKY3_9FUNG</name>
<reference evidence="4 5" key="1">
    <citation type="submission" date="2016-08" db="EMBL/GenBank/DDBJ databases">
        <title>Genomes of anaerobic fungi encode conserved fungal cellulosomes for biomass hydrolysis.</title>
        <authorList>
            <consortium name="DOE Joint Genome Institute"/>
            <person name="Haitjema C.H."/>
            <person name="Gilmore S.P."/>
            <person name="Henske J.K."/>
            <person name="Solomon K.V."/>
            <person name="De Groot R."/>
            <person name="Kuo A."/>
            <person name="Mondo S.J."/>
            <person name="Salamov A.A."/>
            <person name="Labutti K."/>
            <person name="Zhao Z."/>
            <person name="Chiniquy J."/>
            <person name="Barry K."/>
            <person name="Brewer H.M."/>
            <person name="Purvine S.O."/>
            <person name="Wright A.T."/>
            <person name="Boxma B."/>
            <person name="Van Alen T."/>
            <person name="Hackstein J.H."/>
            <person name="Baker S.E."/>
            <person name="Grigoriev I.V."/>
            <person name="O'Malley M.A."/>
        </authorList>
    </citation>
    <scope>NUCLEOTIDE SEQUENCE [LARGE SCALE GENOMIC DNA]</scope>
    <source>
        <strain evidence="5">finn</strain>
    </source>
</reference>
<evidence type="ECO:0000256" key="1">
    <source>
        <dbReference type="SAM" id="Coils"/>
    </source>
</evidence>
<feature type="transmembrane region" description="Helical" evidence="2">
    <location>
        <begin position="229"/>
        <end position="246"/>
    </location>
</feature>
<reference evidence="4 5" key="2">
    <citation type="submission" date="2016-08" db="EMBL/GenBank/DDBJ databases">
        <title>Pervasive Adenine N6-methylation of Active Genes in Fungi.</title>
        <authorList>
            <consortium name="DOE Joint Genome Institute"/>
            <person name="Mondo S.J."/>
            <person name="Dannebaum R.O."/>
            <person name="Kuo R.C."/>
            <person name="Labutti K."/>
            <person name="Haridas S."/>
            <person name="Kuo A."/>
            <person name="Salamov A."/>
            <person name="Ahrendt S.R."/>
            <person name="Lipzen A."/>
            <person name="Sullivan W."/>
            <person name="Andreopoulos W.B."/>
            <person name="Clum A."/>
            <person name="Lindquist E."/>
            <person name="Daum C."/>
            <person name="Ramamoorthy G.K."/>
            <person name="Gryganskyi A."/>
            <person name="Culley D."/>
            <person name="Magnuson J.K."/>
            <person name="James T.Y."/>
            <person name="O'Malley M.A."/>
            <person name="Stajich J.E."/>
            <person name="Spatafora J.W."/>
            <person name="Visel A."/>
            <person name="Grigoriev I.V."/>
        </authorList>
    </citation>
    <scope>NUCLEOTIDE SEQUENCE [LARGE SCALE GENOMIC DNA]</scope>
    <source>
        <strain evidence="5">finn</strain>
    </source>
</reference>
<dbReference type="OrthoDB" id="10398736at2759"/>
<keyword evidence="2" id="KW-0812">Transmembrane</keyword>
<comment type="caution">
    <text evidence="4">The sequence shown here is derived from an EMBL/GenBank/DDBJ whole genome shotgun (WGS) entry which is preliminary data.</text>
</comment>
<dbReference type="EMBL" id="MCFH01000003">
    <property type="protein sequence ID" value="ORX59127.1"/>
    <property type="molecule type" value="Genomic_DNA"/>
</dbReference>
<protein>
    <recommendedName>
        <fullName evidence="6">Dickkopf N-terminal cysteine-rich domain-containing protein</fullName>
    </recommendedName>
</protein>
<keyword evidence="1" id="KW-0175">Coiled coil</keyword>
<feature type="signal peptide" evidence="3">
    <location>
        <begin position="1"/>
        <end position="19"/>
    </location>
</feature>
<evidence type="ECO:0000313" key="5">
    <source>
        <dbReference type="Proteomes" id="UP000193719"/>
    </source>
</evidence>
<dbReference type="Proteomes" id="UP000193719">
    <property type="component" value="Unassembled WGS sequence"/>
</dbReference>
<organism evidence="4 5">
    <name type="scientific">Piromyces finnis</name>
    <dbReference type="NCBI Taxonomy" id="1754191"/>
    <lineage>
        <taxon>Eukaryota</taxon>
        <taxon>Fungi</taxon>
        <taxon>Fungi incertae sedis</taxon>
        <taxon>Chytridiomycota</taxon>
        <taxon>Chytridiomycota incertae sedis</taxon>
        <taxon>Neocallimastigomycetes</taxon>
        <taxon>Neocallimastigales</taxon>
        <taxon>Neocallimastigaceae</taxon>
        <taxon>Piromyces</taxon>
    </lineage>
</organism>
<keyword evidence="2" id="KW-0472">Membrane</keyword>
<dbReference type="AlphaFoldDB" id="A0A1Y1VKY3"/>
<evidence type="ECO:0000256" key="2">
    <source>
        <dbReference type="SAM" id="Phobius"/>
    </source>
</evidence>
<evidence type="ECO:0008006" key="6">
    <source>
        <dbReference type="Google" id="ProtNLM"/>
    </source>
</evidence>
<keyword evidence="3" id="KW-0732">Signal</keyword>
<accession>A0A1Y1VKY3</accession>
<feature type="chain" id="PRO_5010997406" description="Dickkopf N-terminal cysteine-rich domain-containing protein" evidence="3">
    <location>
        <begin position="20"/>
        <end position="275"/>
    </location>
</feature>
<sequence>MFNLKLYSILCILINTILTYPTMSIKDILSLESISCVTDNECPNALICKNNYCQYPTYFCLGNNTCIEENKTNNILYPIQDNSKPEENKLKNFNPVSSLIFESCHPNNENCHTRPCFKNSDCFSNNCEVELKRCLLNKSLPLYHCINKEQGGMICNKFMEENYPFNGNCFSQSYDTLSNPCNPSKKNVINNNNNNNRTLDEIIQNIDNEMEQVKEENKNIDHITIIKEVLLLIFVILPIVIFTQFLKSTKYVKNIKRNRKTFEYKSVLVDSLSAC</sequence>
<keyword evidence="5" id="KW-1185">Reference proteome</keyword>
<feature type="coiled-coil region" evidence="1">
    <location>
        <begin position="196"/>
        <end position="223"/>
    </location>
</feature>
<proteinExistence type="predicted"/>
<evidence type="ECO:0000313" key="4">
    <source>
        <dbReference type="EMBL" id="ORX59127.1"/>
    </source>
</evidence>
<evidence type="ECO:0000256" key="3">
    <source>
        <dbReference type="SAM" id="SignalP"/>
    </source>
</evidence>
<gene>
    <name evidence="4" type="ORF">BCR36DRAFT_408653</name>
</gene>
<keyword evidence="2" id="KW-1133">Transmembrane helix</keyword>